<dbReference type="Proteomes" id="UP001367508">
    <property type="component" value="Unassembled WGS sequence"/>
</dbReference>
<dbReference type="PROSITE" id="PS50003">
    <property type="entry name" value="PH_DOMAIN"/>
    <property type="match status" value="1"/>
</dbReference>
<accession>A0AAN9KFH4</accession>
<dbReference type="PANTHER" id="PTHR12136:SF103">
    <property type="entry name" value="PROTEIN ENHANCED DISEASE RESISTANCE 2-LIKE"/>
    <property type="match status" value="1"/>
</dbReference>
<dbReference type="PANTHER" id="PTHR12136">
    <property type="entry name" value="ENHANCED DISEASE RESISTANCE-RELATED"/>
    <property type="match status" value="1"/>
</dbReference>
<protein>
    <recommendedName>
        <fullName evidence="7">Protein ENHANCED DISEASE RESISTANCE 2-like</fullName>
    </recommendedName>
</protein>
<dbReference type="SUPFAM" id="SSF55961">
    <property type="entry name" value="Bet v1-like"/>
    <property type="match status" value="1"/>
</dbReference>
<gene>
    <name evidence="5" type="ORF">VNO77_34053</name>
</gene>
<feature type="domain" description="PH" evidence="3">
    <location>
        <begin position="7"/>
        <end position="115"/>
    </location>
</feature>
<evidence type="ECO:0008006" key="7">
    <source>
        <dbReference type="Google" id="ProtNLM"/>
    </source>
</evidence>
<dbReference type="InterPro" id="IPR001849">
    <property type="entry name" value="PH_domain"/>
</dbReference>
<evidence type="ECO:0000259" key="4">
    <source>
        <dbReference type="PROSITE" id="PS50848"/>
    </source>
</evidence>
<dbReference type="InterPro" id="IPR002913">
    <property type="entry name" value="START_lipid-bd_dom"/>
</dbReference>
<dbReference type="InterPro" id="IPR011993">
    <property type="entry name" value="PH-like_dom_sf"/>
</dbReference>
<evidence type="ECO:0000256" key="1">
    <source>
        <dbReference type="ARBA" id="ARBA00004240"/>
    </source>
</evidence>
<dbReference type="SUPFAM" id="SSF50729">
    <property type="entry name" value="PH domain-like"/>
    <property type="match status" value="1"/>
</dbReference>
<comment type="subcellular location">
    <subcellularLocation>
        <location evidence="1">Endoplasmic reticulum</location>
    </subcellularLocation>
</comment>
<dbReference type="Pfam" id="PF01852">
    <property type="entry name" value="START"/>
    <property type="match status" value="1"/>
</dbReference>
<dbReference type="CDD" id="cd00821">
    <property type="entry name" value="PH"/>
    <property type="match status" value="1"/>
</dbReference>
<dbReference type="SMART" id="SM00234">
    <property type="entry name" value="START"/>
    <property type="match status" value="1"/>
</dbReference>
<dbReference type="Pfam" id="PF00169">
    <property type="entry name" value="PH"/>
    <property type="match status" value="1"/>
</dbReference>
<reference evidence="5 6" key="1">
    <citation type="submission" date="2024-01" db="EMBL/GenBank/DDBJ databases">
        <title>The genomes of 5 underutilized Papilionoideae crops provide insights into root nodulation and disease resistanc.</title>
        <authorList>
            <person name="Jiang F."/>
        </authorList>
    </citation>
    <scope>NUCLEOTIDE SEQUENCE [LARGE SCALE GENOMIC DNA]</scope>
    <source>
        <strain evidence="5">LVBAO_FW01</strain>
        <tissue evidence="5">Leaves</tissue>
    </source>
</reference>
<comment type="caution">
    <text evidence="5">The sequence shown here is derived from an EMBL/GenBank/DDBJ whole genome shotgun (WGS) entry which is preliminary data.</text>
</comment>
<dbReference type="EMBL" id="JAYMYQ010000008">
    <property type="protein sequence ID" value="KAK7315503.1"/>
    <property type="molecule type" value="Genomic_DNA"/>
</dbReference>
<dbReference type="AlphaFoldDB" id="A0AAN9KFH4"/>
<name>A0AAN9KFH4_CANGL</name>
<sequence>MDVPQSEGLMEGWLYIFSSNRLGLQYSRKRYFILKGSFLRSFKDQPVYQMKESNRSAIIDSSIRITDSGRETINKKVFFIFTVYNASDQRDQLKLGASSSEEAARWISSLQHAALKENSNPETSLVSCSKKKYPSLRMGGSKRSDWKDYIDWNFQSCIYTEAMTSDVIAPTPWKIFGCHNGLRMFKESKDWDSHGSHWGDHPVMMAVGVVDGASEAIFHTLMSLGSSRSEWDFCTYQGCVVEHIDGHTDIIHMKQYNDWLPWGMKPRDFLLRRYWRREDDGTYVLLFHSINHKICPTQGGYVRASVKSGGFLVTPVNKGKQSLVKHMLAIDWKLWKYYLRPSSARSLTIRMLERVAALRELFKAKSKNYSSESDEMEIDIPHSEKEDIKIGVTKVNNKVMEQILEEDEGDNETSCHTTLMGLTDCDEFFDVPEPMEYDQFGNEFHSALLSENHCQICLQDAIVIPMANDIESLHLNCTNNG</sequence>
<dbReference type="GO" id="GO:0005783">
    <property type="term" value="C:endoplasmic reticulum"/>
    <property type="evidence" value="ECO:0007669"/>
    <property type="project" value="UniProtKB-SubCell"/>
</dbReference>
<evidence type="ECO:0000256" key="2">
    <source>
        <dbReference type="ARBA" id="ARBA00022824"/>
    </source>
</evidence>
<dbReference type="SMART" id="SM00233">
    <property type="entry name" value="PH"/>
    <property type="match status" value="1"/>
</dbReference>
<feature type="domain" description="START" evidence="4">
    <location>
        <begin position="173"/>
        <end position="347"/>
    </location>
</feature>
<dbReference type="InterPro" id="IPR045096">
    <property type="entry name" value="EDR2-like"/>
</dbReference>
<keyword evidence="2" id="KW-0256">Endoplasmic reticulum</keyword>
<dbReference type="CDD" id="cd00177">
    <property type="entry name" value="START"/>
    <property type="match status" value="1"/>
</dbReference>
<dbReference type="Gene3D" id="3.30.530.20">
    <property type="match status" value="1"/>
</dbReference>
<evidence type="ECO:0000259" key="3">
    <source>
        <dbReference type="PROSITE" id="PS50003"/>
    </source>
</evidence>
<evidence type="ECO:0000313" key="5">
    <source>
        <dbReference type="EMBL" id="KAK7315503.1"/>
    </source>
</evidence>
<dbReference type="FunFam" id="3.30.530.20:FF:000068">
    <property type="entry name" value="Pleckstrin homology (PH) and lipid-binding START domains-containing protein"/>
    <property type="match status" value="1"/>
</dbReference>
<dbReference type="GO" id="GO:0008289">
    <property type="term" value="F:lipid binding"/>
    <property type="evidence" value="ECO:0007669"/>
    <property type="project" value="InterPro"/>
</dbReference>
<keyword evidence="6" id="KW-1185">Reference proteome</keyword>
<evidence type="ECO:0000313" key="6">
    <source>
        <dbReference type="Proteomes" id="UP001367508"/>
    </source>
</evidence>
<proteinExistence type="predicted"/>
<dbReference type="InterPro" id="IPR023393">
    <property type="entry name" value="START-like_dom_sf"/>
</dbReference>
<organism evidence="5 6">
    <name type="scientific">Canavalia gladiata</name>
    <name type="common">Sword bean</name>
    <name type="synonym">Dolichos gladiatus</name>
    <dbReference type="NCBI Taxonomy" id="3824"/>
    <lineage>
        <taxon>Eukaryota</taxon>
        <taxon>Viridiplantae</taxon>
        <taxon>Streptophyta</taxon>
        <taxon>Embryophyta</taxon>
        <taxon>Tracheophyta</taxon>
        <taxon>Spermatophyta</taxon>
        <taxon>Magnoliopsida</taxon>
        <taxon>eudicotyledons</taxon>
        <taxon>Gunneridae</taxon>
        <taxon>Pentapetalae</taxon>
        <taxon>rosids</taxon>
        <taxon>fabids</taxon>
        <taxon>Fabales</taxon>
        <taxon>Fabaceae</taxon>
        <taxon>Papilionoideae</taxon>
        <taxon>50 kb inversion clade</taxon>
        <taxon>NPAAA clade</taxon>
        <taxon>indigoferoid/millettioid clade</taxon>
        <taxon>Phaseoleae</taxon>
        <taxon>Canavalia</taxon>
    </lineage>
</organism>
<dbReference type="PROSITE" id="PS50848">
    <property type="entry name" value="START"/>
    <property type="match status" value="1"/>
</dbReference>
<dbReference type="Gene3D" id="2.30.29.30">
    <property type="entry name" value="Pleckstrin-homology domain (PH domain)/Phosphotyrosine-binding domain (PTB)"/>
    <property type="match status" value="1"/>
</dbReference>